<dbReference type="OrthoDB" id="25818at2759"/>
<organism evidence="5">
    <name type="scientific">Cladophialophora bantiana (strain ATCC 10958 / CBS 173.52 / CDC B-1940 / NIH 8579)</name>
    <name type="common">Xylohypha bantiana</name>
    <dbReference type="NCBI Taxonomy" id="1442370"/>
    <lineage>
        <taxon>Eukaryota</taxon>
        <taxon>Fungi</taxon>
        <taxon>Dikarya</taxon>
        <taxon>Ascomycota</taxon>
        <taxon>Pezizomycotina</taxon>
        <taxon>Eurotiomycetes</taxon>
        <taxon>Chaetothyriomycetidae</taxon>
        <taxon>Chaetothyriales</taxon>
        <taxon>Herpotrichiellaceae</taxon>
        <taxon>Cladophialophora</taxon>
    </lineage>
</organism>
<dbReference type="InterPro" id="IPR051159">
    <property type="entry name" value="Hexapeptide_acetyltransf"/>
</dbReference>
<accession>A0A0D2HRQ1</accession>
<keyword evidence="2" id="KW-0808">Transferase</keyword>
<dbReference type="EMBL" id="KN846983">
    <property type="protein sequence ID" value="KIW96168.1"/>
    <property type="molecule type" value="Genomic_DNA"/>
</dbReference>
<feature type="region of interest" description="Disordered" evidence="3">
    <location>
        <begin position="207"/>
        <end position="232"/>
    </location>
</feature>
<dbReference type="GO" id="GO:0008374">
    <property type="term" value="F:O-acyltransferase activity"/>
    <property type="evidence" value="ECO:0007669"/>
    <property type="project" value="TreeGrafter"/>
</dbReference>
<dbReference type="CDD" id="cd03357">
    <property type="entry name" value="LbH_MAT_GAT"/>
    <property type="match status" value="1"/>
</dbReference>
<dbReference type="HOGENOM" id="CLU_051638_3_1_1"/>
<sequence length="232" mass="25333">MLDHPEWQRAQRGELYHAFVPELIAARDRCKQACNKLNSSAWITRRRAIELWREITNDTRSLPPQQASLVEDKLFEKEPSVVGLIHADYGFNIVLGKGAQLNLNSSFVDTCPIRIGARTLVAPNCSFSSGTHPLDPALKNRTNGPELGKKINVGEDCWLGRNVIILPGVTIGPGCTVGAASVVTKGIPGFHAAAGNPARILRKIQTPMDPTQDISRPPKQEREQGAEGVTTE</sequence>
<dbReference type="SUPFAM" id="SSF51161">
    <property type="entry name" value="Trimeric LpxA-like enzymes"/>
    <property type="match status" value="1"/>
</dbReference>
<dbReference type="SMART" id="SM01266">
    <property type="entry name" value="Mac"/>
    <property type="match status" value="1"/>
</dbReference>
<reference evidence="5" key="1">
    <citation type="submission" date="2015-01" db="EMBL/GenBank/DDBJ databases">
        <title>The Genome Sequence of Cladophialophora bantiana CBS 173.52.</title>
        <authorList>
            <consortium name="The Broad Institute Genomics Platform"/>
            <person name="Cuomo C."/>
            <person name="de Hoog S."/>
            <person name="Gorbushina A."/>
            <person name="Stielow B."/>
            <person name="Teixiera M."/>
            <person name="Abouelleil A."/>
            <person name="Chapman S.B."/>
            <person name="Priest M."/>
            <person name="Young S.K."/>
            <person name="Wortman J."/>
            <person name="Nusbaum C."/>
            <person name="Birren B."/>
        </authorList>
    </citation>
    <scope>NUCLEOTIDE SEQUENCE [LARGE SCALE GENOMIC DNA]</scope>
    <source>
        <strain evidence="5">CBS 173.52</strain>
    </source>
</reference>
<evidence type="ECO:0000256" key="1">
    <source>
        <dbReference type="ARBA" id="ARBA00007274"/>
    </source>
</evidence>
<feature type="domain" description="Maltose/galactoside acetyltransferase" evidence="4">
    <location>
        <begin position="7"/>
        <end position="61"/>
    </location>
</feature>
<evidence type="ECO:0000256" key="2">
    <source>
        <dbReference type="ARBA" id="ARBA00022679"/>
    </source>
</evidence>
<dbReference type="Pfam" id="PF12464">
    <property type="entry name" value="Mac"/>
    <property type="match status" value="1"/>
</dbReference>
<dbReference type="PANTHER" id="PTHR23416:SF54">
    <property type="entry name" value="ACETYLTRANSFERASE, CYSE_LACA_LPXA_NODL FAMILY (AFU_ORTHOLOGUE AFUA_2G08430)-RELATED"/>
    <property type="match status" value="1"/>
</dbReference>
<proteinExistence type="inferred from homology"/>
<dbReference type="GeneID" id="27696163"/>
<evidence type="ECO:0000313" key="5">
    <source>
        <dbReference type="EMBL" id="KIW96168.1"/>
    </source>
</evidence>
<dbReference type="AlphaFoldDB" id="A0A0D2HRQ1"/>
<dbReference type="InterPro" id="IPR001451">
    <property type="entry name" value="Hexapep"/>
</dbReference>
<dbReference type="PANTHER" id="PTHR23416">
    <property type="entry name" value="SIALIC ACID SYNTHASE-RELATED"/>
    <property type="match status" value="1"/>
</dbReference>
<dbReference type="InterPro" id="IPR024688">
    <property type="entry name" value="Mac_dom"/>
</dbReference>
<evidence type="ECO:0000256" key="3">
    <source>
        <dbReference type="SAM" id="MobiDB-lite"/>
    </source>
</evidence>
<dbReference type="Pfam" id="PF00132">
    <property type="entry name" value="Hexapep"/>
    <property type="match status" value="1"/>
</dbReference>
<gene>
    <name evidence="5" type="ORF">Z519_03235</name>
</gene>
<evidence type="ECO:0000259" key="4">
    <source>
        <dbReference type="SMART" id="SM01266"/>
    </source>
</evidence>
<feature type="compositionally biased region" description="Basic and acidic residues" evidence="3">
    <location>
        <begin position="216"/>
        <end position="225"/>
    </location>
</feature>
<dbReference type="RefSeq" id="XP_016622837.1">
    <property type="nucleotide sequence ID" value="XM_016760987.1"/>
</dbReference>
<dbReference type="Gene3D" id="2.160.10.10">
    <property type="entry name" value="Hexapeptide repeat proteins"/>
    <property type="match status" value="1"/>
</dbReference>
<protein>
    <recommendedName>
        <fullName evidence="4">Maltose/galactoside acetyltransferase domain-containing protein</fullName>
    </recommendedName>
</protein>
<dbReference type="InterPro" id="IPR011004">
    <property type="entry name" value="Trimer_LpxA-like_sf"/>
</dbReference>
<name>A0A0D2HRQ1_CLAB1</name>
<comment type="similarity">
    <text evidence="1">Belongs to the transferase hexapeptide repeat family.</text>
</comment>
<dbReference type="GO" id="GO:0016407">
    <property type="term" value="F:acetyltransferase activity"/>
    <property type="evidence" value="ECO:0007669"/>
    <property type="project" value="InterPro"/>
</dbReference>